<dbReference type="EMBL" id="SACN01000001">
    <property type="protein sequence ID" value="RVT94560.1"/>
    <property type="molecule type" value="Genomic_DNA"/>
</dbReference>
<evidence type="ECO:0000313" key="8">
    <source>
        <dbReference type="Proteomes" id="UP000282971"/>
    </source>
</evidence>
<dbReference type="GO" id="GO:0016020">
    <property type="term" value="C:membrane"/>
    <property type="evidence" value="ECO:0007669"/>
    <property type="project" value="UniProtKB-SubCell"/>
</dbReference>
<sequence length="239" mass="27087">MTIFHYIALGMFATFVIVDLIFRARDFPRIGLWPVMGAASAVLYFAIGTYAPFLWDAWLGERQLFDGRALPFVVQVVGGLLLLELGVYVWHRTMHRFDPLWRAFHQMHHSAERVDIWGAFYFHPLDMLGWALLSSLCLVGIVGLSPEATLIVALAATFLAMFQHANIRTPHWLGYIVQRPESHALHHQRGVHGHNYSDLPIWDIVLGTFRNPRAWADDAGLHAGSTMRVLPLLVGRKLA</sequence>
<feature type="transmembrane region" description="Helical" evidence="5">
    <location>
        <begin position="139"/>
        <end position="162"/>
    </location>
</feature>
<proteinExistence type="predicted"/>
<keyword evidence="2 5" id="KW-0812">Transmembrane</keyword>
<comment type="subcellular location">
    <subcellularLocation>
        <location evidence="1">Membrane</location>
    </subcellularLocation>
</comment>
<dbReference type="Proteomes" id="UP000282971">
    <property type="component" value="Unassembled WGS sequence"/>
</dbReference>
<evidence type="ECO:0000256" key="4">
    <source>
        <dbReference type="ARBA" id="ARBA00023136"/>
    </source>
</evidence>
<dbReference type="InterPro" id="IPR006694">
    <property type="entry name" value="Fatty_acid_hydroxylase"/>
</dbReference>
<evidence type="ECO:0000256" key="1">
    <source>
        <dbReference type="ARBA" id="ARBA00004370"/>
    </source>
</evidence>
<keyword evidence="8" id="KW-1185">Reference proteome</keyword>
<evidence type="ECO:0000259" key="6">
    <source>
        <dbReference type="Pfam" id="PF04116"/>
    </source>
</evidence>
<evidence type="ECO:0000313" key="7">
    <source>
        <dbReference type="EMBL" id="RVT94560.1"/>
    </source>
</evidence>
<dbReference type="GO" id="GO:0005506">
    <property type="term" value="F:iron ion binding"/>
    <property type="evidence" value="ECO:0007669"/>
    <property type="project" value="InterPro"/>
</dbReference>
<accession>A0A437MA88</accession>
<evidence type="ECO:0000256" key="5">
    <source>
        <dbReference type="SAM" id="Phobius"/>
    </source>
</evidence>
<feature type="transmembrane region" description="Helical" evidence="5">
    <location>
        <begin position="6"/>
        <end position="24"/>
    </location>
</feature>
<evidence type="ECO:0000256" key="3">
    <source>
        <dbReference type="ARBA" id="ARBA00022989"/>
    </source>
</evidence>
<dbReference type="Pfam" id="PF04116">
    <property type="entry name" value="FA_hydroxylase"/>
    <property type="match status" value="1"/>
</dbReference>
<comment type="caution">
    <text evidence="7">The sequence shown here is derived from an EMBL/GenBank/DDBJ whole genome shotgun (WGS) entry which is preliminary data.</text>
</comment>
<feature type="transmembrane region" description="Helical" evidence="5">
    <location>
        <begin position="31"/>
        <end position="52"/>
    </location>
</feature>
<name>A0A437MA88_9SPHN</name>
<evidence type="ECO:0000256" key="2">
    <source>
        <dbReference type="ARBA" id="ARBA00022692"/>
    </source>
</evidence>
<dbReference type="GO" id="GO:0008610">
    <property type="term" value="P:lipid biosynthetic process"/>
    <property type="evidence" value="ECO:0007669"/>
    <property type="project" value="InterPro"/>
</dbReference>
<dbReference type="RefSeq" id="WP_127744134.1">
    <property type="nucleotide sequence ID" value="NZ_SACN01000001.1"/>
</dbReference>
<gene>
    <name evidence="7" type="ORF">EOD43_12190</name>
</gene>
<organism evidence="7 8">
    <name type="scientific">Sphingomonas crocodyli</name>
    <dbReference type="NCBI Taxonomy" id="1979270"/>
    <lineage>
        <taxon>Bacteria</taxon>
        <taxon>Pseudomonadati</taxon>
        <taxon>Pseudomonadota</taxon>
        <taxon>Alphaproteobacteria</taxon>
        <taxon>Sphingomonadales</taxon>
        <taxon>Sphingomonadaceae</taxon>
        <taxon>Sphingomonas</taxon>
    </lineage>
</organism>
<keyword evidence="4 5" id="KW-0472">Membrane</keyword>
<feature type="transmembrane region" description="Helical" evidence="5">
    <location>
        <begin position="72"/>
        <end position="93"/>
    </location>
</feature>
<dbReference type="AlphaFoldDB" id="A0A437MA88"/>
<dbReference type="OrthoDB" id="9770329at2"/>
<reference evidence="7 8" key="1">
    <citation type="submission" date="2019-01" db="EMBL/GenBank/DDBJ databases">
        <authorList>
            <person name="Chen W.-M."/>
        </authorList>
    </citation>
    <scope>NUCLEOTIDE SEQUENCE [LARGE SCALE GENOMIC DNA]</scope>
    <source>
        <strain evidence="7 8">CCP-7</strain>
    </source>
</reference>
<dbReference type="InterPro" id="IPR050307">
    <property type="entry name" value="Sterol_Desaturase_Related"/>
</dbReference>
<feature type="domain" description="Fatty acid hydroxylase" evidence="6">
    <location>
        <begin position="77"/>
        <end position="208"/>
    </location>
</feature>
<protein>
    <submittedName>
        <fullName evidence="7">Sterol desaturase family protein</fullName>
    </submittedName>
</protein>
<dbReference type="GO" id="GO:0016491">
    <property type="term" value="F:oxidoreductase activity"/>
    <property type="evidence" value="ECO:0007669"/>
    <property type="project" value="InterPro"/>
</dbReference>
<keyword evidence="3 5" id="KW-1133">Transmembrane helix</keyword>
<dbReference type="PANTHER" id="PTHR11863">
    <property type="entry name" value="STEROL DESATURASE"/>
    <property type="match status" value="1"/>
</dbReference>